<organism evidence="2 3">
    <name type="scientific">Motilibacter peucedani</name>
    <dbReference type="NCBI Taxonomy" id="598650"/>
    <lineage>
        <taxon>Bacteria</taxon>
        <taxon>Bacillati</taxon>
        <taxon>Actinomycetota</taxon>
        <taxon>Actinomycetes</taxon>
        <taxon>Motilibacterales</taxon>
        <taxon>Motilibacteraceae</taxon>
        <taxon>Motilibacter</taxon>
    </lineage>
</organism>
<keyword evidence="3" id="KW-1185">Reference proteome</keyword>
<dbReference type="InterPro" id="IPR011042">
    <property type="entry name" value="6-blade_b-propeller_TolB-like"/>
</dbReference>
<proteinExistence type="predicted"/>
<evidence type="ECO:0000256" key="1">
    <source>
        <dbReference type="SAM" id="MobiDB-lite"/>
    </source>
</evidence>
<gene>
    <name evidence="2" type="ORF">CLV35_3786</name>
</gene>
<evidence type="ECO:0000313" key="2">
    <source>
        <dbReference type="EMBL" id="RKS67882.1"/>
    </source>
</evidence>
<reference evidence="2 3" key="1">
    <citation type="submission" date="2018-10" db="EMBL/GenBank/DDBJ databases">
        <title>Genomic Encyclopedia of Archaeal and Bacterial Type Strains, Phase II (KMG-II): from individual species to whole genera.</title>
        <authorList>
            <person name="Goeker M."/>
        </authorList>
    </citation>
    <scope>NUCLEOTIDE SEQUENCE [LARGE SCALE GENOMIC DNA]</scope>
    <source>
        <strain evidence="2 3">RP-AC37</strain>
    </source>
</reference>
<evidence type="ECO:0000313" key="3">
    <source>
        <dbReference type="Proteomes" id="UP000281955"/>
    </source>
</evidence>
<dbReference type="Gene3D" id="2.120.10.30">
    <property type="entry name" value="TolB, C-terminal domain"/>
    <property type="match status" value="1"/>
</dbReference>
<name>A0A420XJI3_9ACTN</name>
<dbReference type="EMBL" id="RBWV01000017">
    <property type="protein sequence ID" value="RKS67882.1"/>
    <property type="molecule type" value="Genomic_DNA"/>
</dbReference>
<dbReference type="SUPFAM" id="SSF82171">
    <property type="entry name" value="DPP6 N-terminal domain-like"/>
    <property type="match status" value="1"/>
</dbReference>
<dbReference type="AlphaFoldDB" id="A0A420XJI3"/>
<dbReference type="Proteomes" id="UP000281955">
    <property type="component" value="Unassembled WGS sequence"/>
</dbReference>
<protein>
    <submittedName>
        <fullName evidence="2">Uncharacterized protein</fullName>
    </submittedName>
</protein>
<dbReference type="OrthoDB" id="3383117at2"/>
<comment type="caution">
    <text evidence="2">The sequence shown here is derived from an EMBL/GenBank/DDBJ whole genome shotgun (WGS) entry which is preliminary data.</text>
</comment>
<sequence length="426" mass="44591">MTARPPLERSYRALLRLLPAPERRARGDEMLGVLLATAPATRTRPSVGETGDLLRAAARSRLRCLLVSDPVARAGALCSTVLVLLAAVLFTTNLDQRGVLASRTGVAAPVLLDRFPSWEPVPATVERSPAGAAAMAYVDGTDDRGEFLALVGSDGATLRRMRLPGDLRSSTPSLLSPDGTRVADTWTGRLRVKDLRTGRGTTPPGLQLDGQDALLAWSADATRVVVGSQLHTRVVALETGRQVQLPGGATAAAFAHDGRLTLDRAGRLETYAYDLRALVDSRPTPEGWTIAPAGWSADGRTLALRPLVGDLSGNGPRDGQLGLRTAAGGEGPAFLAPPRPSVAVAWQQGDLLVSAGAALERWDPSTLKSAVVTASKGSRLRADLRVATALVPHERTVALGTPDRGPVGPVATGSLSASSSWPWSPA</sequence>
<dbReference type="InParanoid" id="A0A420XJI3"/>
<feature type="region of interest" description="Disordered" evidence="1">
    <location>
        <begin position="398"/>
        <end position="426"/>
    </location>
</feature>
<dbReference type="RefSeq" id="WP_121195043.1">
    <property type="nucleotide sequence ID" value="NZ_RBWV01000017.1"/>
</dbReference>
<feature type="compositionally biased region" description="Low complexity" evidence="1">
    <location>
        <begin position="416"/>
        <end position="426"/>
    </location>
</feature>
<accession>A0A420XJI3</accession>